<keyword evidence="6" id="KW-0472">Membrane</keyword>
<comment type="function">
    <text evidence="5">Neddylation of cullins play an essential role in the regulation of SCF-type complexes activity.</text>
</comment>
<feature type="transmembrane region" description="Helical" evidence="6">
    <location>
        <begin position="6"/>
        <end position="23"/>
    </location>
</feature>
<evidence type="ECO:0000259" key="7">
    <source>
        <dbReference type="PROSITE" id="PS51229"/>
    </source>
</evidence>
<evidence type="ECO:0000256" key="3">
    <source>
        <dbReference type="ARBA" id="ARBA00023242"/>
    </source>
</evidence>
<sequence length="283" mass="33218">MIFPIKHGHWVFIILIPFYIFVLQHKLKSSQKDKVKKFISFTQTGESTAIYCLSQNDWKLDLASDNFFQNPDVYYKEPKTTVDRKKLEQLFNKYKDPTETDKMTADGITHFLEDLLLSPDSKLVLILAWKCKAATQCEFTKDEFTSGMMDLGVDSIEKLKARLASLDQEIKDHHRFKDFYHFTFNYAKNQGQKGLDLDMALAYWNIVLQGKFRFLDLWCQFLQENHKRSIPKDTWNLLLDFATVINDDMSNYDEEGAWPVLIDDFVEWAQPRIAQRSPHSTST</sequence>
<dbReference type="Pfam" id="PF03556">
    <property type="entry name" value="Cullin_binding"/>
    <property type="match status" value="1"/>
</dbReference>
<evidence type="ECO:0000256" key="2">
    <source>
        <dbReference type="ARBA" id="ARBA00022786"/>
    </source>
</evidence>
<comment type="function">
    <text evidence="4">Promotes neddylation of cullin components of SCF-type E3 ubiquitin ligase complexes and thus regulates SCF-type complex activity. Function promotes cell proliferation.</text>
</comment>
<accession>A0ABD0YWT9</accession>
<dbReference type="GO" id="GO:0097602">
    <property type="term" value="F:cullin family protein binding"/>
    <property type="evidence" value="ECO:0007669"/>
    <property type="project" value="UniProtKB-ARBA"/>
</dbReference>
<keyword evidence="6" id="KW-0812">Transmembrane</keyword>
<dbReference type="InterPro" id="IPR014764">
    <property type="entry name" value="DCN-prot"/>
</dbReference>
<dbReference type="EMBL" id="JBFDAA010000001">
    <property type="protein sequence ID" value="KAL1140320.1"/>
    <property type="molecule type" value="Genomic_DNA"/>
</dbReference>
<dbReference type="Proteomes" id="UP001558652">
    <property type="component" value="Unassembled WGS sequence"/>
</dbReference>
<keyword evidence="9" id="KW-1185">Reference proteome</keyword>
<evidence type="ECO:0000256" key="6">
    <source>
        <dbReference type="SAM" id="Phobius"/>
    </source>
</evidence>
<evidence type="ECO:0000256" key="4">
    <source>
        <dbReference type="ARBA" id="ARBA00059219"/>
    </source>
</evidence>
<dbReference type="GO" id="GO:0005634">
    <property type="term" value="C:nucleus"/>
    <property type="evidence" value="ECO:0007669"/>
    <property type="project" value="UniProtKB-SubCell"/>
</dbReference>
<evidence type="ECO:0000256" key="5">
    <source>
        <dbReference type="RuleBase" id="RU410713"/>
    </source>
</evidence>
<dbReference type="Gene3D" id="1.10.8.10">
    <property type="entry name" value="DNA helicase RuvA subunit, C-terminal domain"/>
    <property type="match status" value="1"/>
</dbReference>
<dbReference type="FunFam" id="1.10.238.10:FF:000030">
    <property type="entry name" value="DCN1-like protein"/>
    <property type="match status" value="1"/>
</dbReference>
<evidence type="ECO:0000313" key="8">
    <source>
        <dbReference type="EMBL" id="KAL1140320.1"/>
    </source>
</evidence>
<dbReference type="GO" id="GO:0005737">
    <property type="term" value="C:cytoplasm"/>
    <property type="evidence" value="ECO:0007669"/>
    <property type="project" value="UniProtKB-ARBA"/>
</dbReference>
<dbReference type="AlphaFoldDB" id="A0ABD0YWT9"/>
<feature type="domain" description="DCUN1" evidence="7">
    <location>
        <begin position="82"/>
        <end position="270"/>
    </location>
</feature>
<evidence type="ECO:0000313" key="9">
    <source>
        <dbReference type="Proteomes" id="UP001558652"/>
    </source>
</evidence>
<dbReference type="InterPro" id="IPR042460">
    <property type="entry name" value="DCN1-like_PONY"/>
</dbReference>
<dbReference type="InterPro" id="IPR009060">
    <property type="entry name" value="UBA-like_sf"/>
</dbReference>
<name>A0ABD0YWT9_9HEMI</name>
<evidence type="ECO:0000256" key="1">
    <source>
        <dbReference type="ARBA" id="ARBA00004123"/>
    </source>
</evidence>
<dbReference type="Gene3D" id="1.10.238.10">
    <property type="entry name" value="EF-hand"/>
    <property type="match status" value="1"/>
</dbReference>
<protein>
    <recommendedName>
        <fullName evidence="5">Defective in cullin neddylation protein</fullName>
    </recommendedName>
</protein>
<dbReference type="PANTHER" id="PTHR12281:SF32">
    <property type="entry name" value="DCN1-LIKE PROTEIN"/>
    <property type="match status" value="1"/>
</dbReference>
<dbReference type="InterPro" id="IPR005176">
    <property type="entry name" value="PONY_dom"/>
</dbReference>
<dbReference type="SUPFAM" id="SSF46934">
    <property type="entry name" value="UBA-like"/>
    <property type="match status" value="1"/>
</dbReference>
<reference evidence="8 9" key="1">
    <citation type="submission" date="2024-07" db="EMBL/GenBank/DDBJ databases">
        <title>Chromosome-level genome assembly of the water stick insect Ranatra chinensis (Heteroptera: Nepidae).</title>
        <authorList>
            <person name="Liu X."/>
        </authorList>
    </citation>
    <scope>NUCLEOTIDE SEQUENCE [LARGE SCALE GENOMIC DNA]</scope>
    <source>
        <strain evidence="8">Cailab_2021Rc</strain>
        <tissue evidence="8">Muscle</tissue>
    </source>
</reference>
<dbReference type="GO" id="GO:2000436">
    <property type="term" value="P:positive regulation of protein neddylation"/>
    <property type="evidence" value="ECO:0007669"/>
    <property type="project" value="UniProtKB-ARBA"/>
</dbReference>
<keyword evidence="6" id="KW-1133">Transmembrane helix</keyword>
<dbReference type="Gene3D" id="1.10.238.200">
    <property type="entry name" value="Cullin, PONY binding domain"/>
    <property type="match status" value="1"/>
</dbReference>
<gene>
    <name evidence="8" type="ORF">AAG570_000252</name>
</gene>
<dbReference type="Pfam" id="PF14555">
    <property type="entry name" value="UBA_4"/>
    <property type="match status" value="1"/>
</dbReference>
<keyword evidence="2" id="KW-0833">Ubl conjugation pathway</keyword>
<dbReference type="PROSITE" id="PS51229">
    <property type="entry name" value="DCUN1"/>
    <property type="match status" value="1"/>
</dbReference>
<comment type="subcellular location">
    <subcellularLocation>
        <location evidence="1">Nucleus</location>
    </subcellularLocation>
</comment>
<dbReference type="FunFam" id="1.10.8.10:FF:000021">
    <property type="entry name" value="DCN1-like protein"/>
    <property type="match status" value="1"/>
</dbReference>
<keyword evidence="3" id="KW-0539">Nucleus</keyword>
<dbReference type="PANTHER" id="PTHR12281">
    <property type="entry name" value="RP42 RELATED"/>
    <property type="match status" value="1"/>
</dbReference>
<proteinExistence type="predicted"/>
<comment type="caution">
    <text evidence="8">The sequence shown here is derived from an EMBL/GenBank/DDBJ whole genome shotgun (WGS) entry which is preliminary data.</text>
</comment>
<dbReference type="FunFam" id="1.10.238.200:FF:000001">
    <property type="entry name" value="DCN1-like protein"/>
    <property type="match status" value="1"/>
</dbReference>
<organism evidence="8 9">
    <name type="scientific">Ranatra chinensis</name>
    <dbReference type="NCBI Taxonomy" id="642074"/>
    <lineage>
        <taxon>Eukaryota</taxon>
        <taxon>Metazoa</taxon>
        <taxon>Ecdysozoa</taxon>
        <taxon>Arthropoda</taxon>
        <taxon>Hexapoda</taxon>
        <taxon>Insecta</taxon>
        <taxon>Pterygota</taxon>
        <taxon>Neoptera</taxon>
        <taxon>Paraneoptera</taxon>
        <taxon>Hemiptera</taxon>
        <taxon>Heteroptera</taxon>
        <taxon>Panheteroptera</taxon>
        <taxon>Nepomorpha</taxon>
        <taxon>Nepidae</taxon>
        <taxon>Ranatrinae</taxon>
        <taxon>Ranatra</taxon>
    </lineage>
</organism>